<name>A0A1W2ETL4_9SPHI</name>
<dbReference type="Proteomes" id="UP000192678">
    <property type="component" value="Unassembled WGS sequence"/>
</dbReference>
<dbReference type="AlphaFoldDB" id="A0A1W2ETL4"/>
<gene>
    <name evidence="1" type="ORF">SAMN04488101_115123</name>
</gene>
<organism evidence="1 2">
    <name type="scientific">Pedobacter nyackensis</name>
    <dbReference type="NCBI Taxonomy" id="475255"/>
    <lineage>
        <taxon>Bacteria</taxon>
        <taxon>Pseudomonadati</taxon>
        <taxon>Bacteroidota</taxon>
        <taxon>Sphingobacteriia</taxon>
        <taxon>Sphingobacteriales</taxon>
        <taxon>Sphingobacteriaceae</taxon>
        <taxon>Pedobacter</taxon>
    </lineage>
</organism>
<reference evidence="1 2" key="1">
    <citation type="submission" date="2017-04" db="EMBL/GenBank/DDBJ databases">
        <authorList>
            <person name="Afonso C.L."/>
            <person name="Miller P.J."/>
            <person name="Scott M.A."/>
            <person name="Spackman E."/>
            <person name="Goraichik I."/>
            <person name="Dimitrov K.M."/>
            <person name="Suarez D.L."/>
            <person name="Swayne D.E."/>
        </authorList>
    </citation>
    <scope>NUCLEOTIDE SEQUENCE [LARGE SCALE GENOMIC DNA]</scope>
    <source>
        <strain evidence="1 2">DSM 19625</strain>
    </source>
</reference>
<keyword evidence="2" id="KW-1185">Reference proteome</keyword>
<proteinExistence type="predicted"/>
<accession>A0A1W2ETL4</accession>
<dbReference type="EMBL" id="FWYB01000015">
    <property type="protein sequence ID" value="SMD12912.1"/>
    <property type="molecule type" value="Genomic_DNA"/>
</dbReference>
<evidence type="ECO:0000313" key="1">
    <source>
        <dbReference type="EMBL" id="SMD12912.1"/>
    </source>
</evidence>
<sequence length="120" mass="13552">MSIKKTSIPIPNGTAEVSSLENKLMIKQYIKRVTKPMDGSLNNSIIYMTKKAAKISMIGPASVVIVRILIPKETAKPRTARINVCFVLDKEDRNRIIAANRIRPLLIFNVFQFNFINHPS</sequence>
<evidence type="ECO:0000313" key="2">
    <source>
        <dbReference type="Proteomes" id="UP000192678"/>
    </source>
</evidence>
<protein>
    <submittedName>
        <fullName evidence="1">Uncharacterized protein</fullName>
    </submittedName>
</protein>